<dbReference type="Pfam" id="PF00581">
    <property type="entry name" value="Rhodanese"/>
    <property type="match status" value="1"/>
</dbReference>
<dbReference type="RefSeq" id="WP_138152485.1">
    <property type="nucleotide sequence ID" value="NZ_CBDDKQ010000002.1"/>
</dbReference>
<comment type="caution">
    <text evidence="2">The sequence shown here is derived from an EMBL/GenBank/DDBJ whole genome shotgun (WGS) entry which is preliminary data.</text>
</comment>
<dbReference type="Gene3D" id="3.40.250.10">
    <property type="entry name" value="Rhodanese-like domain"/>
    <property type="match status" value="1"/>
</dbReference>
<sequence length="118" mass="13738">MNYLIDLSPSEVEKLIEKNIVMIDVRRDEEWAYTGIVKNSHLMTFFDMFGNVDVPTWLKEFEKLVTSKEQQFVLICAHANRTRTIGNYLIQNHGYTNVCHLSGGMALWLEEGKEVERV</sequence>
<dbReference type="PROSITE" id="PS50206">
    <property type="entry name" value="RHODANESE_3"/>
    <property type="match status" value="1"/>
</dbReference>
<keyword evidence="3" id="KW-1185">Reference proteome</keyword>
<evidence type="ECO:0000313" key="3">
    <source>
        <dbReference type="Proteomes" id="UP000308901"/>
    </source>
</evidence>
<gene>
    <name evidence="2" type="ORF">FDK22_08465</name>
</gene>
<dbReference type="CDD" id="cd00158">
    <property type="entry name" value="RHOD"/>
    <property type="match status" value="1"/>
</dbReference>
<organism evidence="2 3">
    <name type="scientific">Arcobacter arenosus</name>
    <dbReference type="NCBI Taxonomy" id="2576037"/>
    <lineage>
        <taxon>Bacteria</taxon>
        <taxon>Pseudomonadati</taxon>
        <taxon>Campylobacterota</taxon>
        <taxon>Epsilonproteobacteria</taxon>
        <taxon>Campylobacterales</taxon>
        <taxon>Arcobacteraceae</taxon>
        <taxon>Arcobacter</taxon>
    </lineage>
</organism>
<dbReference type="PANTHER" id="PTHR44086:SF10">
    <property type="entry name" value="THIOSULFATE SULFURTRANSFERASE_RHODANESE-LIKE DOMAIN-CONTAINING PROTEIN 3"/>
    <property type="match status" value="1"/>
</dbReference>
<dbReference type="SUPFAM" id="SSF52821">
    <property type="entry name" value="Rhodanese/Cell cycle control phosphatase"/>
    <property type="match status" value="1"/>
</dbReference>
<proteinExistence type="predicted"/>
<name>A0A5R8Y1D1_9BACT</name>
<dbReference type="Proteomes" id="UP000308901">
    <property type="component" value="Unassembled WGS sequence"/>
</dbReference>
<dbReference type="OrthoDB" id="5471138at2"/>
<dbReference type="InterPro" id="IPR001763">
    <property type="entry name" value="Rhodanese-like_dom"/>
</dbReference>
<reference evidence="2 3" key="1">
    <citation type="submission" date="2019-05" db="EMBL/GenBank/DDBJ databases">
        <title>Arcobacter sp. nov., isolated from sea sediment.</title>
        <authorList>
            <person name="Kim W."/>
        </authorList>
    </citation>
    <scope>NUCLEOTIDE SEQUENCE [LARGE SCALE GENOMIC DNA]</scope>
    <source>
        <strain evidence="2 3">CAU 1517</strain>
    </source>
</reference>
<dbReference type="AlphaFoldDB" id="A0A5R8Y1D1"/>
<feature type="domain" description="Rhodanese" evidence="1">
    <location>
        <begin position="16"/>
        <end position="117"/>
    </location>
</feature>
<dbReference type="InterPro" id="IPR036873">
    <property type="entry name" value="Rhodanese-like_dom_sf"/>
</dbReference>
<dbReference type="PANTHER" id="PTHR44086">
    <property type="entry name" value="THIOSULFATE SULFURTRANSFERASE RDL2, MITOCHONDRIAL-RELATED"/>
    <property type="match status" value="1"/>
</dbReference>
<accession>A0A5R8Y1D1</accession>
<evidence type="ECO:0000259" key="1">
    <source>
        <dbReference type="PROSITE" id="PS50206"/>
    </source>
</evidence>
<protein>
    <submittedName>
        <fullName evidence="2">Rhodanese-like domain-containing protein</fullName>
    </submittedName>
</protein>
<dbReference type="EMBL" id="VANU01000003">
    <property type="protein sequence ID" value="TLP38490.1"/>
    <property type="molecule type" value="Genomic_DNA"/>
</dbReference>
<evidence type="ECO:0000313" key="2">
    <source>
        <dbReference type="EMBL" id="TLP38490.1"/>
    </source>
</evidence>
<dbReference type="GO" id="GO:0004792">
    <property type="term" value="F:thiosulfate-cyanide sulfurtransferase activity"/>
    <property type="evidence" value="ECO:0007669"/>
    <property type="project" value="TreeGrafter"/>
</dbReference>